<dbReference type="Gene3D" id="3.40.50.150">
    <property type="entry name" value="Vaccinia Virus protein VP39"/>
    <property type="match status" value="1"/>
</dbReference>
<keyword evidence="3" id="KW-1185">Reference proteome</keyword>
<dbReference type="Pfam" id="PF05050">
    <property type="entry name" value="Methyltransf_21"/>
    <property type="match status" value="1"/>
</dbReference>
<organism evidence="2 3">
    <name type="scientific">Paragemmobacter aquarius</name>
    <dbReference type="NCBI Taxonomy" id="2169400"/>
    <lineage>
        <taxon>Bacteria</taxon>
        <taxon>Pseudomonadati</taxon>
        <taxon>Pseudomonadota</taxon>
        <taxon>Alphaproteobacteria</taxon>
        <taxon>Rhodobacterales</taxon>
        <taxon>Paracoccaceae</taxon>
        <taxon>Paragemmobacter</taxon>
    </lineage>
</organism>
<dbReference type="EMBL" id="CP028918">
    <property type="protein sequence ID" value="AWB48180.1"/>
    <property type="molecule type" value="Genomic_DNA"/>
</dbReference>
<feature type="domain" description="Methyltransferase FkbM" evidence="1">
    <location>
        <begin position="110"/>
        <end position="243"/>
    </location>
</feature>
<dbReference type="AlphaFoldDB" id="A0A2S0UK89"/>
<protein>
    <recommendedName>
        <fullName evidence="1">Methyltransferase FkbM domain-containing protein</fullName>
    </recommendedName>
</protein>
<dbReference type="RefSeq" id="WP_108434999.1">
    <property type="nucleotide sequence ID" value="NZ_CP028918.1"/>
</dbReference>
<dbReference type="NCBIfam" id="TIGR01444">
    <property type="entry name" value="fkbM_fam"/>
    <property type="match status" value="1"/>
</dbReference>
<dbReference type="InterPro" id="IPR006342">
    <property type="entry name" value="FkbM_mtfrase"/>
</dbReference>
<reference evidence="2 3" key="1">
    <citation type="submission" date="2018-04" db="EMBL/GenBank/DDBJ databases">
        <title>Genome sequencing of Gemmobacter.</title>
        <authorList>
            <person name="Yi H."/>
            <person name="Baek M.-G."/>
        </authorList>
    </citation>
    <scope>NUCLEOTIDE SEQUENCE [LARGE SCALE GENOMIC DNA]</scope>
    <source>
        <strain evidence="2 3">HYN0069</strain>
    </source>
</reference>
<dbReference type="SUPFAM" id="SSF53335">
    <property type="entry name" value="S-adenosyl-L-methionine-dependent methyltransferases"/>
    <property type="match status" value="1"/>
</dbReference>
<gene>
    <name evidence="2" type="ORF">HYN69_06335</name>
</gene>
<dbReference type="OrthoDB" id="7542440at2"/>
<name>A0A2S0UK89_9RHOB</name>
<sequence>MPNIFQHLLRADDRSAWLRTYYQRKMGKLTDRKFSAVEVESFVERAFDVEAEKDFPYRLRKWFDLFLLLDTNSYVDRKIFQQEGWEGRQLDIIKSACHHFKKNGGFTFLDVGAYWGLYAMKSVQWGADATIAMEPDPQNHKHLLTHLMINNLLDKVETYHLAASSEACTLNFLASEAISCGNRGGAQVVSDVNDQLVSVKGVKIDDVAPFNGRNIIVKLDVEGHELHALRGMQRLCDENVIFAQIEIWEKNQQSVCEYAESIGLRLLHSIADDFFFSNSADLEWLDNALSSQGGVRN</sequence>
<dbReference type="PANTHER" id="PTHR34203">
    <property type="entry name" value="METHYLTRANSFERASE, FKBM FAMILY PROTEIN"/>
    <property type="match status" value="1"/>
</dbReference>
<dbReference type="PANTHER" id="PTHR34203:SF15">
    <property type="entry name" value="SLL1173 PROTEIN"/>
    <property type="match status" value="1"/>
</dbReference>
<proteinExistence type="predicted"/>
<evidence type="ECO:0000259" key="1">
    <source>
        <dbReference type="Pfam" id="PF05050"/>
    </source>
</evidence>
<evidence type="ECO:0000313" key="3">
    <source>
        <dbReference type="Proteomes" id="UP000244496"/>
    </source>
</evidence>
<dbReference type="Proteomes" id="UP000244496">
    <property type="component" value="Chromosome"/>
</dbReference>
<accession>A0A2S0UK89</accession>
<dbReference type="KEGG" id="geh:HYN69_06335"/>
<dbReference type="InterPro" id="IPR052514">
    <property type="entry name" value="SAM-dependent_MTase"/>
</dbReference>
<evidence type="ECO:0000313" key="2">
    <source>
        <dbReference type="EMBL" id="AWB48180.1"/>
    </source>
</evidence>
<dbReference type="InterPro" id="IPR029063">
    <property type="entry name" value="SAM-dependent_MTases_sf"/>
</dbReference>